<dbReference type="AlphaFoldDB" id="A0AAV8VV12"/>
<evidence type="ECO:0000313" key="1">
    <source>
        <dbReference type="EMBL" id="KAJ8917907.1"/>
    </source>
</evidence>
<proteinExistence type="predicted"/>
<accession>A0AAV8VV12</accession>
<reference evidence="1 2" key="1">
    <citation type="journal article" date="2023" name="Insect Mol. Biol.">
        <title>Genome sequencing provides insights into the evolution of gene families encoding plant cell wall-degrading enzymes in longhorned beetles.</title>
        <authorList>
            <person name="Shin N.R."/>
            <person name="Okamura Y."/>
            <person name="Kirsch R."/>
            <person name="Pauchet Y."/>
        </authorList>
    </citation>
    <scope>NUCLEOTIDE SEQUENCE [LARGE SCALE GENOMIC DNA]</scope>
    <source>
        <strain evidence="1">EAD_L_NR</strain>
    </source>
</reference>
<comment type="caution">
    <text evidence="1">The sequence shown here is derived from an EMBL/GenBank/DDBJ whole genome shotgun (WGS) entry which is preliminary data.</text>
</comment>
<name>A0AAV8VV12_9CUCU</name>
<evidence type="ECO:0000313" key="2">
    <source>
        <dbReference type="Proteomes" id="UP001159042"/>
    </source>
</evidence>
<dbReference type="Proteomes" id="UP001159042">
    <property type="component" value="Unassembled WGS sequence"/>
</dbReference>
<gene>
    <name evidence="1" type="ORF">NQ315_002600</name>
</gene>
<protein>
    <submittedName>
        <fullName evidence="1">Uncharacterized protein</fullName>
    </submittedName>
</protein>
<organism evidence="1 2">
    <name type="scientific">Exocentrus adspersus</name>
    <dbReference type="NCBI Taxonomy" id="1586481"/>
    <lineage>
        <taxon>Eukaryota</taxon>
        <taxon>Metazoa</taxon>
        <taxon>Ecdysozoa</taxon>
        <taxon>Arthropoda</taxon>
        <taxon>Hexapoda</taxon>
        <taxon>Insecta</taxon>
        <taxon>Pterygota</taxon>
        <taxon>Neoptera</taxon>
        <taxon>Endopterygota</taxon>
        <taxon>Coleoptera</taxon>
        <taxon>Polyphaga</taxon>
        <taxon>Cucujiformia</taxon>
        <taxon>Chrysomeloidea</taxon>
        <taxon>Cerambycidae</taxon>
        <taxon>Lamiinae</taxon>
        <taxon>Acanthocinini</taxon>
        <taxon>Exocentrus</taxon>
    </lineage>
</organism>
<sequence length="486" mass="55332">MGFSCSYSDVRSMTTALAKEGLNTDRWSEYHNLICNDSVKVSTISYLPFLNNPHTEFDTIYTSMLRLVQLAESLHQKHIIITEDLAIYSKAQEILWNEPPAIIDKVTLQLGGMHLTMAFIASIGFLYRDGDLSNMLPDTDVYATNSCKQILEVAGGHLYAKWVPIYLKDMSELKSKDPQMYEYLKPGNFVVKKTTEKKFNCVASDMALEQSRRKALDEIQQSLSNFLENGKNKCEHFIENVLITGCKSFWEPAKQGKVLKFEPYGIVGSPQIVDSLIIDGMVLIQGLNEKACSTFNELAFLFLKQILLLNRKYEALRITVVFDRYDESVKSLERRRRGDFTDSHPYAVSGNRKVVKFRNFLKVSENKRSLLKLVSDYLLEHSADQCAFTLTLSKKNIPINNLVGFSSNTTSVMIGQYNSIFSHLKAELPEIAFIKCSCHMIHLCASKACLELPRSVEDLLRNIGANFSRSFGRREKLKEFHTEINP</sequence>
<dbReference type="PANTHER" id="PTHR47018">
    <property type="entry name" value="CXC DOMAIN-CONTAINING PROTEIN-RELATED"/>
    <property type="match status" value="1"/>
</dbReference>
<dbReference type="EMBL" id="JANEYG010000029">
    <property type="protein sequence ID" value="KAJ8917907.1"/>
    <property type="molecule type" value="Genomic_DNA"/>
</dbReference>
<keyword evidence="2" id="KW-1185">Reference proteome</keyword>